<proteinExistence type="predicted"/>
<gene>
    <name evidence="1" type="ORF">F4820DRAFT_459239</name>
</gene>
<organism evidence="1 2">
    <name type="scientific">Hypoxylon rubiginosum</name>
    <dbReference type="NCBI Taxonomy" id="110542"/>
    <lineage>
        <taxon>Eukaryota</taxon>
        <taxon>Fungi</taxon>
        <taxon>Dikarya</taxon>
        <taxon>Ascomycota</taxon>
        <taxon>Pezizomycotina</taxon>
        <taxon>Sordariomycetes</taxon>
        <taxon>Xylariomycetidae</taxon>
        <taxon>Xylariales</taxon>
        <taxon>Hypoxylaceae</taxon>
        <taxon>Hypoxylon</taxon>
    </lineage>
</organism>
<name>A0ACB9YWR3_9PEZI</name>
<protein>
    <submittedName>
        <fullName evidence="1">FAD/NAD(P)-binding domain-containing protein</fullName>
    </submittedName>
</protein>
<comment type="caution">
    <text evidence="1">The sequence shown here is derived from an EMBL/GenBank/DDBJ whole genome shotgun (WGS) entry which is preliminary data.</text>
</comment>
<evidence type="ECO:0000313" key="2">
    <source>
        <dbReference type="Proteomes" id="UP001497700"/>
    </source>
</evidence>
<reference evidence="1 2" key="1">
    <citation type="journal article" date="2022" name="New Phytol.">
        <title>Ecological generalism drives hyperdiversity of secondary metabolite gene clusters in xylarialean endophytes.</title>
        <authorList>
            <person name="Franco M.E.E."/>
            <person name="Wisecaver J.H."/>
            <person name="Arnold A.E."/>
            <person name="Ju Y.M."/>
            <person name="Slot J.C."/>
            <person name="Ahrendt S."/>
            <person name="Moore L.P."/>
            <person name="Eastman K.E."/>
            <person name="Scott K."/>
            <person name="Konkel Z."/>
            <person name="Mondo S.J."/>
            <person name="Kuo A."/>
            <person name="Hayes R.D."/>
            <person name="Haridas S."/>
            <person name="Andreopoulos B."/>
            <person name="Riley R."/>
            <person name="LaButti K."/>
            <person name="Pangilinan J."/>
            <person name="Lipzen A."/>
            <person name="Amirebrahimi M."/>
            <person name="Yan J."/>
            <person name="Adam C."/>
            <person name="Keymanesh K."/>
            <person name="Ng V."/>
            <person name="Louie K."/>
            <person name="Northen T."/>
            <person name="Drula E."/>
            <person name="Henrissat B."/>
            <person name="Hsieh H.M."/>
            <person name="Youens-Clark K."/>
            <person name="Lutzoni F."/>
            <person name="Miadlikowska J."/>
            <person name="Eastwood D.C."/>
            <person name="Hamelin R.C."/>
            <person name="Grigoriev I.V."/>
            <person name="U'Ren J.M."/>
        </authorList>
    </citation>
    <scope>NUCLEOTIDE SEQUENCE [LARGE SCALE GENOMIC DNA]</scope>
    <source>
        <strain evidence="1 2">CBS 119005</strain>
    </source>
</reference>
<dbReference type="Proteomes" id="UP001497700">
    <property type="component" value="Unassembled WGS sequence"/>
</dbReference>
<keyword evidence="2" id="KW-1185">Reference proteome</keyword>
<evidence type="ECO:0000313" key="1">
    <source>
        <dbReference type="EMBL" id="KAI4863875.1"/>
    </source>
</evidence>
<accession>A0ACB9YWR3</accession>
<sequence>MYIQALWTTGSDSTDPNTDLASIGPDDTLYRDVVVIGGGSSGTYTAVRLGDYNKTVAIVEKKDFLGGHAETYVDPNTGYTIDIGVINTSEYVDFSTGKTLNYTPPSSEAFDTALSFVAKYNLSDMVPQTFITNQGYVPILNISMLYMIKYLNSDQINSFVQGFLTTSHHNTQELYQKVTAFLGSDVLLNSTVLSMNRSGNGPVQVLVQTPAGRKLIIAKKLVSTPPPRLASLGGYDLSEDETALFSQLSANGYYTGILNNTGFTGLTQVYYGSPAVLPEEDVKADILATVKRIQEARGISTENTPDWLAFSSHVPFNLMVSNDAIRDGFLKKLFALQGRRHTFYNGAAWHTQDSSVLWRFTEDYVLPIILASL</sequence>
<dbReference type="EMBL" id="MU393496">
    <property type="protein sequence ID" value="KAI4863875.1"/>
    <property type="molecule type" value="Genomic_DNA"/>
</dbReference>